<dbReference type="InterPro" id="IPR041677">
    <property type="entry name" value="DNA2/NAM7_AAA_11"/>
</dbReference>
<name>A0A818RQE1_9BILA</name>
<dbReference type="GO" id="GO:0016604">
    <property type="term" value="C:nuclear body"/>
    <property type="evidence" value="ECO:0007669"/>
    <property type="project" value="TreeGrafter"/>
</dbReference>
<keyword evidence="3" id="KW-0347">Helicase</keyword>
<organism evidence="8 9">
    <name type="scientific">Rotaria socialis</name>
    <dbReference type="NCBI Taxonomy" id="392032"/>
    <lineage>
        <taxon>Eukaryota</taxon>
        <taxon>Metazoa</taxon>
        <taxon>Spiralia</taxon>
        <taxon>Gnathifera</taxon>
        <taxon>Rotifera</taxon>
        <taxon>Eurotatoria</taxon>
        <taxon>Bdelloidea</taxon>
        <taxon>Philodinida</taxon>
        <taxon>Philodinidae</taxon>
        <taxon>Rotaria</taxon>
    </lineage>
</organism>
<dbReference type="GO" id="GO:0005524">
    <property type="term" value="F:ATP binding"/>
    <property type="evidence" value="ECO:0007669"/>
    <property type="project" value="UniProtKB-KW"/>
</dbReference>
<evidence type="ECO:0000259" key="6">
    <source>
        <dbReference type="Pfam" id="PF13086"/>
    </source>
</evidence>
<gene>
    <name evidence="8" type="ORF">KIK155_LOCUS24032</name>
</gene>
<keyword evidence="5" id="KW-0175">Coiled coil</keyword>
<dbReference type="Pfam" id="PF13087">
    <property type="entry name" value="AAA_12"/>
    <property type="match status" value="1"/>
</dbReference>
<dbReference type="InterPro" id="IPR045055">
    <property type="entry name" value="DNA2/NAM7-like"/>
</dbReference>
<feature type="domain" description="DNA2/NAM7 helicase helicase" evidence="6">
    <location>
        <begin position="459"/>
        <end position="506"/>
    </location>
</feature>
<dbReference type="GO" id="GO:0004386">
    <property type="term" value="F:helicase activity"/>
    <property type="evidence" value="ECO:0007669"/>
    <property type="project" value="UniProtKB-KW"/>
</dbReference>
<dbReference type="InterPro" id="IPR041679">
    <property type="entry name" value="DNA2/NAM7-like_C"/>
</dbReference>
<evidence type="ECO:0000256" key="3">
    <source>
        <dbReference type="ARBA" id="ARBA00022806"/>
    </source>
</evidence>
<evidence type="ECO:0000256" key="4">
    <source>
        <dbReference type="ARBA" id="ARBA00022840"/>
    </source>
</evidence>
<reference evidence="8" key="1">
    <citation type="submission" date="2021-02" db="EMBL/GenBank/DDBJ databases">
        <authorList>
            <person name="Nowell W R."/>
        </authorList>
    </citation>
    <scope>NUCLEOTIDE SEQUENCE</scope>
</reference>
<keyword evidence="4" id="KW-0067">ATP-binding</keyword>
<dbReference type="CDD" id="cd18808">
    <property type="entry name" value="SF1_C_Upf1"/>
    <property type="match status" value="1"/>
</dbReference>
<dbReference type="Pfam" id="PF13086">
    <property type="entry name" value="AAA_11"/>
    <property type="match status" value="2"/>
</dbReference>
<dbReference type="SUPFAM" id="SSF52540">
    <property type="entry name" value="P-loop containing nucleoside triphosphate hydrolases"/>
    <property type="match status" value="1"/>
</dbReference>
<dbReference type="FunFam" id="3.40.50.300:FF:000326">
    <property type="entry name" value="P-loop containing nucleoside triphosphate hydrolase"/>
    <property type="match status" value="1"/>
</dbReference>
<dbReference type="InterPro" id="IPR047187">
    <property type="entry name" value="SF1_C_Upf1"/>
</dbReference>
<evidence type="ECO:0000256" key="2">
    <source>
        <dbReference type="ARBA" id="ARBA00022801"/>
    </source>
</evidence>
<comment type="caution">
    <text evidence="8">The sequence shown here is derived from an EMBL/GenBank/DDBJ whole genome shotgun (WGS) entry which is preliminary data.</text>
</comment>
<dbReference type="GO" id="GO:0001147">
    <property type="term" value="F:transcription termination site sequence-specific DNA binding"/>
    <property type="evidence" value="ECO:0007669"/>
    <property type="project" value="TreeGrafter"/>
</dbReference>
<evidence type="ECO:0000313" key="8">
    <source>
        <dbReference type="EMBL" id="CAF3660808.1"/>
    </source>
</evidence>
<proteinExistence type="predicted"/>
<evidence type="ECO:0000259" key="7">
    <source>
        <dbReference type="Pfam" id="PF13087"/>
    </source>
</evidence>
<dbReference type="InterPro" id="IPR027417">
    <property type="entry name" value="P-loop_NTPase"/>
</dbReference>
<accession>A0A818RQE1</accession>
<evidence type="ECO:0000256" key="1">
    <source>
        <dbReference type="ARBA" id="ARBA00022741"/>
    </source>
</evidence>
<sequence>MNDHKLAGTEFDAVLHQTRILKSGIYELKSQTLHKRIPNTSQYREMFSDDDLVIITLPNQPVNKIFGLVRSGERIIEKARLHKSYHDHPDVKIRPPVWFCYEYNIRIFGSNMKILDGSKIKIKAITSLTATLRRFKALASMRSCPLFENLLSPSLNDDIFQITNKRESSMEDKHYQAYNESQRNVIAEAVSMIRDTRDDNQAKIYMCQGPPGTGKSQTITGIVRALLQSTFASTNSNDQSPTISSSGTSKKIKILICCPSNGGCNEIVRRLIDIFARKTTDSNANQTTPNLPFKLIRCARGGAVSQDIESLSLDVLARKRLEEVLNTGGQNEAIERNLANKEKQKKQLLERIEQEKMKQQSTSANNRPTEEAYLELNLKEIIASIQKLQQTCRKTMPESARRQREREIKLELLQQADICVSTLNYVGNSIFDSFSPFDVNNPMNKNEKLKKPPASSSTIPSLFNCLIIDEAGQCIEIDNYIPLRLGMNRIVLVGDPEQLPATILSRRALEAGLNQSLFERLYKLFKYDLNNPIRMLNIQYRMHDEICKFPSMHIYRSKLKTDKSINQKRKKFLLKPYMILDIVNGQEQLDPVTQSYGNPLEADVVARLVQFINEQAKVPFNQIGIITPYNYQVKLIEQKLVQHNLHQHKIEIGTVDAFQGRQKDVILLSCVRATQITDASTTVGIGFVANRQRLNVSLTRAKYAMYILGHMNSLNVNEDWQKLYSNAVERKAIFQLTLPEQFEWLIKHQQEAQTELTEKK</sequence>
<dbReference type="GO" id="GO:0016787">
    <property type="term" value="F:hydrolase activity"/>
    <property type="evidence" value="ECO:0007669"/>
    <property type="project" value="UniProtKB-KW"/>
</dbReference>
<dbReference type="Proteomes" id="UP000663865">
    <property type="component" value="Unassembled WGS sequence"/>
</dbReference>
<dbReference type="GO" id="GO:0005694">
    <property type="term" value="C:chromosome"/>
    <property type="evidence" value="ECO:0007669"/>
    <property type="project" value="UniProtKB-ARBA"/>
</dbReference>
<dbReference type="EMBL" id="CAJNYV010004242">
    <property type="protein sequence ID" value="CAF3660808.1"/>
    <property type="molecule type" value="Genomic_DNA"/>
</dbReference>
<keyword evidence="2" id="KW-0378">Hydrolase</keyword>
<protein>
    <submittedName>
        <fullName evidence="8">Uncharacterized protein</fullName>
    </submittedName>
</protein>
<dbReference type="GO" id="GO:0006369">
    <property type="term" value="P:termination of RNA polymerase II transcription"/>
    <property type="evidence" value="ECO:0007669"/>
    <property type="project" value="TreeGrafter"/>
</dbReference>
<feature type="domain" description="DNA2/NAM7 helicase-like C-terminal" evidence="7">
    <location>
        <begin position="513"/>
        <end position="711"/>
    </location>
</feature>
<dbReference type="AlphaFoldDB" id="A0A818RQE1"/>
<evidence type="ECO:0000313" key="9">
    <source>
        <dbReference type="Proteomes" id="UP000663865"/>
    </source>
</evidence>
<keyword evidence="1" id="KW-0547">Nucleotide-binding</keyword>
<dbReference type="PANTHER" id="PTHR10887">
    <property type="entry name" value="DNA2/NAM7 HELICASE FAMILY"/>
    <property type="match status" value="1"/>
</dbReference>
<feature type="coiled-coil region" evidence="5">
    <location>
        <begin position="331"/>
        <end position="358"/>
    </location>
</feature>
<dbReference type="PANTHER" id="PTHR10887:SF495">
    <property type="entry name" value="HELICASE SENATAXIN ISOFORM X1-RELATED"/>
    <property type="match status" value="1"/>
</dbReference>
<feature type="domain" description="DNA2/NAM7 helicase helicase" evidence="6">
    <location>
        <begin position="178"/>
        <end position="439"/>
    </location>
</feature>
<evidence type="ECO:0000256" key="5">
    <source>
        <dbReference type="SAM" id="Coils"/>
    </source>
</evidence>
<dbReference type="Gene3D" id="3.40.50.300">
    <property type="entry name" value="P-loop containing nucleotide triphosphate hydrolases"/>
    <property type="match status" value="2"/>
</dbReference>